<dbReference type="VEuPathDB" id="FungiDB:MUCCIDRAFT_113018"/>
<sequence length="114" mass="13249">MDPDALTFDDEVANEYKQQQTAHKDDIKREPQDESYATDPFGEKYDDLDGGMIKLEEQKVLYEDENGFGDRDNLIMKKAITRGEEQSDELIDSIDNEDLYKEHSSKEEEEYASD</sequence>
<evidence type="ECO:0000313" key="2">
    <source>
        <dbReference type="EMBL" id="OAD01561.1"/>
    </source>
</evidence>
<reference evidence="2 3" key="1">
    <citation type="submission" date="2015-06" db="EMBL/GenBank/DDBJ databases">
        <title>Expansion of signal transduction pathways in fungi by whole-genome duplication.</title>
        <authorList>
            <consortium name="DOE Joint Genome Institute"/>
            <person name="Corrochano L.M."/>
            <person name="Kuo A."/>
            <person name="Marcet-Houben M."/>
            <person name="Polaino S."/>
            <person name="Salamov A."/>
            <person name="Villalobos J.M."/>
            <person name="Alvarez M.I."/>
            <person name="Avalos J."/>
            <person name="Benito E.P."/>
            <person name="Benoit I."/>
            <person name="Burger G."/>
            <person name="Camino L.P."/>
            <person name="Canovas D."/>
            <person name="Cerda-Olmedo E."/>
            <person name="Cheng J.-F."/>
            <person name="Dominguez A."/>
            <person name="Elias M."/>
            <person name="Eslava A.P."/>
            <person name="Glaser F."/>
            <person name="Grimwood J."/>
            <person name="Gutierrez G."/>
            <person name="Heitman J."/>
            <person name="Henrissat B."/>
            <person name="Iturriaga E.A."/>
            <person name="Lang B.F."/>
            <person name="Lavin J.L."/>
            <person name="Lee S."/>
            <person name="Li W."/>
            <person name="Lindquist E."/>
            <person name="Lopez-Garcia S."/>
            <person name="Luque E.M."/>
            <person name="Marcos A.T."/>
            <person name="Martin J."/>
            <person name="Mccluskey K."/>
            <person name="Medina H.R."/>
            <person name="Miralles-Duran A."/>
            <person name="Miyazaki A."/>
            <person name="Munoz-Torres E."/>
            <person name="Oguiza J.A."/>
            <person name="Ohm R."/>
            <person name="Olmedo M."/>
            <person name="Orejas M."/>
            <person name="Ortiz-Castellanos L."/>
            <person name="Pisabarro A.G."/>
            <person name="Rodriguez-Romero J."/>
            <person name="Ruiz-Herrera J."/>
            <person name="Ruiz-Vazquez R."/>
            <person name="Sanz C."/>
            <person name="Schackwitz W."/>
            <person name="Schmutz J."/>
            <person name="Shahriari M."/>
            <person name="Shelest E."/>
            <person name="Silva-Franco F."/>
            <person name="Soanes D."/>
            <person name="Syed K."/>
            <person name="Tagua V.G."/>
            <person name="Talbot N.J."/>
            <person name="Thon M."/>
            <person name="De Vries R.P."/>
            <person name="Wiebenga A."/>
            <person name="Yadav J.S."/>
            <person name="Braun E.L."/>
            <person name="Baker S."/>
            <person name="Garre V."/>
            <person name="Horwitz B."/>
            <person name="Torres-Martinez S."/>
            <person name="Idnurm A."/>
            <person name="Herrera-Estrella A."/>
            <person name="Gabaldon T."/>
            <person name="Grigoriev I.V."/>
        </authorList>
    </citation>
    <scope>NUCLEOTIDE SEQUENCE [LARGE SCALE GENOMIC DNA]</scope>
    <source>
        <strain evidence="2 3">CBS 277.49</strain>
    </source>
</reference>
<comment type="caution">
    <text evidence="2">The sequence shown here is derived from an EMBL/GenBank/DDBJ whole genome shotgun (WGS) entry which is preliminary data.</text>
</comment>
<protein>
    <submittedName>
        <fullName evidence="2">Uncharacterized protein</fullName>
    </submittedName>
</protein>
<keyword evidence="3" id="KW-1185">Reference proteome</keyword>
<gene>
    <name evidence="2" type="ORF">MUCCIDRAFT_113018</name>
</gene>
<feature type="region of interest" description="Disordered" evidence="1">
    <location>
        <begin position="80"/>
        <end position="114"/>
    </location>
</feature>
<dbReference type="EMBL" id="AMYB01000006">
    <property type="protein sequence ID" value="OAD01561.1"/>
    <property type="molecule type" value="Genomic_DNA"/>
</dbReference>
<dbReference type="AlphaFoldDB" id="A0A168JSE7"/>
<proteinExistence type="predicted"/>
<accession>A0A168JSE7</accession>
<dbReference type="Proteomes" id="UP000077051">
    <property type="component" value="Unassembled WGS sequence"/>
</dbReference>
<organism evidence="2 3">
    <name type="scientific">Mucor lusitanicus CBS 277.49</name>
    <dbReference type="NCBI Taxonomy" id="747725"/>
    <lineage>
        <taxon>Eukaryota</taxon>
        <taxon>Fungi</taxon>
        <taxon>Fungi incertae sedis</taxon>
        <taxon>Mucoromycota</taxon>
        <taxon>Mucoromycotina</taxon>
        <taxon>Mucoromycetes</taxon>
        <taxon>Mucorales</taxon>
        <taxon>Mucorineae</taxon>
        <taxon>Mucoraceae</taxon>
        <taxon>Mucor</taxon>
    </lineage>
</organism>
<feature type="compositionally biased region" description="Basic and acidic residues" evidence="1">
    <location>
        <begin position="22"/>
        <end position="32"/>
    </location>
</feature>
<feature type="region of interest" description="Disordered" evidence="1">
    <location>
        <begin position="15"/>
        <end position="44"/>
    </location>
</feature>
<evidence type="ECO:0000256" key="1">
    <source>
        <dbReference type="SAM" id="MobiDB-lite"/>
    </source>
</evidence>
<evidence type="ECO:0000313" key="3">
    <source>
        <dbReference type="Proteomes" id="UP000077051"/>
    </source>
</evidence>
<feature type="compositionally biased region" description="Acidic residues" evidence="1">
    <location>
        <begin position="86"/>
        <end position="97"/>
    </location>
</feature>
<name>A0A168JSE7_MUCCL</name>